<dbReference type="OMA" id="YINWKNH"/>
<comment type="subcellular location">
    <subcellularLocation>
        <location evidence="1">Nucleus</location>
    </subcellularLocation>
</comment>
<dbReference type="SMART" id="SM00906">
    <property type="entry name" value="Fungal_trans"/>
    <property type="match status" value="1"/>
</dbReference>
<dbReference type="GO" id="GO:0008270">
    <property type="term" value="F:zinc ion binding"/>
    <property type="evidence" value="ECO:0007669"/>
    <property type="project" value="InterPro"/>
</dbReference>
<dbReference type="Pfam" id="PF00172">
    <property type="entry name" value="Zn_clus"/>
    <property type="match status" value="1"/>
</dbReference>
<dbReference type="GO" id="GO:0000981">
    <property type="term" value="F:DNA-binding transcription factor activity, RNA polymerase II-specific"/>
    <property type="evidence" value="ECO:0007669"/>
    <property type="project" value="InterPro"/>
</dbReference>
<keyword evidence="2" id="KW-0479">Metal-binding</keyword>
<sequence length="613" mass="67970">MFDSMSNRVESSGQPGGAVPRPAMGRQTKACITCRHLKIKCVMPDTAGPCRRCRNRGLECRVEKHPQAIMLEQTDRWRNDVSGRVQQLQTAVDVLLRMSNLPALNSYAQTLAGVEPGLEHEKSGHGSEEEDTLPPAPILRPVAPVDDSIYSLPINSLYEVTRLPTLGAGHASPSTPRNHQSHDFITRGLISEAVAESLFTRFICLDYFCYGLMCPYSILRDLRANSPMLTAAVCAVAALHDPDGSSVFKICHAEYQRLVMGSMFVVSQSSDTIRALIIGAYWLADISYTLLGHAIRLAMRLNYHLAYYAVMKGGAEQEDIIKARLWYILYIHDHQSSIFNGRPALISASEEPHQQWEAFIRINENQEVDLRMSSQIALYHITSKVRDVFGGDPSQGVPNHSLPQLRGYFAELDRWYMIWGNRMPRNAYVGWFPRDGAILNYHFARLHLCSYIFRGLSLGSLPSASVEVQEFGRTAVTSAGAVLSLAVERDDLRSALVGMPIYYHAMINFAAVFLIKAAKIGFPDSTAVNAPTVLSQVNDCVRALRAQNASSQHLVYHLANGLEGYMKVLSDPNQDVSMLPGRTGALGDNASTLSTADSIFMLDTFDLFSYVNM</sequence>
<accession>A0A177DIK1</accession>
<evidence type="ECO:0000313" key="10">
    <source>
        <dbReference type="Proteomes" id="UP000077248"/>
    </source>
</evidence>
<evidence type="ECO:0000256" key="1">
    <source>
        <dbReference type="ARBA" id="ARBA00004123"/>
    </source>
</evidence>
<evidence type="ECO:0000256" key="2">
    <source>
        <dbReference type="ARBA" id="ARBA00022723"/>
    </source>
</evidence>
<feature type="domain" description="Zn(2)-C6 fungal-type" evidence="8">
    <location>
        <begin position="30"/>
        <end position="62"/>
    </location>
</feature>
<dbReference type="EMBL" id="KV441482">
    <property type="protein sequence ID" value="OAG18862.1"/>
    <property type="molecule type" value="Genomic_DNA"/>
</dbReference>
<dbReference type="SMART" id="SM00066">
    <property type="entry name" value="GAL4"/>
    <property type="match status" value="1"/>
</dbReference>
<protein>
    <recommendedName>
        <fullName evidence="8">Zn(2)-C6 fungal-type domain-containing protein</fullName>
    </recommendedName>
</protein>
<feature type="region of interest" description="Disordered" evidence="7">
    <location>
        <begin position="117"/>
        <end position="136"/>
    </location>
</feature>
<keyword evidence="5" id="KW-0804">Transcription</keyword>
<dbReference type="PANTHER" id="PTHR31845">
    <property type="entry name" value="FINGER DOMAIN PROTEIN, PUTATIVE-RELATED"/>
    <property type="match status" value="1"/>
</dbReference>
<name>A0A177DIK1_ALTAL</name>
<dbReference type="Proteomes" id="UP000077248">
    <property type="component" value="Unassembled WGS sequence"/>
</dbReference>
<dbReference type="SUPFAM" id="SSF57701">
    <property type="entry name" value="Zn2/Cys6 DNA-binding domain"/>
    <property type="match status" value="1"/>
</dbReference>
<dbReference type="InterPro" id="IPR007219">
    <property type="entry name" value="XnlR_reg_dom"/>
</dbReference>
<feature type="compositionally biased region" description="Basic and acidic residues" evidence="7">
    <location>
        <begin position="117"/>
        <end position="127"/>
    </location>
</feature>
<keyword evidence="6" id="KW-0539">Nucleus</keyword>
<evidence type="ECO:0000256" key="6">
    <source>
        <dbReference type="ARBA" id="ARBA00023242"/>
    </source>
</evidence>
<proteinExistence type="predicted"/>
<keyword evidence="10" id="KW-1185">Reference proteome</keyword>
<dbReference type="GO" id="GO:0006351">
    <property type="term" value="P:DNA-templated transcription"/>
    <property type="evidence" value="ECO:0007669"/>
    <property type="project" value="InterPro"/>
</dbReference>
<evidence type="ECO:0000256" key="4">
    <source>
        <dbReference type="ARBA" id="ARBA00023125"/>
    </source>
</evidence>
<gene>
    <name evidence="9" type="ORF">CC77DRAFT_992039</name>
</gene>
<dbReference type="InterPro" id="IPR036864">
    <property type="entry name" value="Zn2-C6_fun-type_DNA-bd_sf"/>
</dbReference>
<dbReference type="GO" id="GO:0005634">
    <property type="term" value="C:nucleus"/>
    <property type="evidence" value="ECO:0007669"/>
    <property type="project" value="UniProtKB-SubCell"/>
</dbReference>
<organism evidence="9 10">
    <name type="scientific">Alternaria alternata</name>
    <name type="common">Alternaria rot fungus</name>
    <name type="synonym">Torula alternata</name>
    <dbReference type="NCBI Taxonomy" id="5599"/>
    <lineage>
        <taxon>Eukaryota</taxon>
        <taxon>Fungi</taxon>
        <taxon>Dikarya</taxon>
        <taxon>Ascomycota</taxon>
        <taxon>Pezizomycotina</taxon>
        <taxon>Dothideomycetes</taxon>
        <taxon>Pleosporomycetidae</taxon>
        <taxon>Pleosporales</taxon>
        <taxon>Pleosporineae</taxon>
        <taxon>Pleosporaceae</taxon>
        <taxon>Alternaria</taxon>
        <taxon>Alternaria sect. Alternaria</taxon>
        <taxon>Alternaria alternata complex</taxon>
    </lineage>
</organism>
<dbReference type="GeneID" id="29121968"/>
<feature type="region of interest" description="Disordered" evidence="7">
    <location>
        <begin position="1"/>
        <end position="23"/>
    </location>
</feature>
<dbReference type="PROSITE" id="PS50048">
    <property type="entry name" value="ZN2_CY6_FUNGAL_2"/>
    <property type="match status" value="1"/>
</dbReference>
<dbReference type="GO" id="GO:0000976">
    <property type="term" value="F:transcription cis-regulatory region binding"/>
    <property type="evidence" value="ECO:0007669"/>
    <property type="project" value="TreeGrafter"/>
</dbReference>
<keyword evidence="4" id="KW-0238">DNA-binding</keyword>
<dbReference type="RefSeq" id="XP_018384283.1">
    <property type="nucleotide sequence ID" value="XM_018536374.1"/>
</dbReference>
<dbReference type="AlphaFoldDB" id="A0A177DIK1"/>
<evidence type="ECO:0000256" key="3">
    <source>
        <dbReference type="ARBA" id="ARBA00023015"/>
    </source>
</evidence>
<dbReference type="InterPro" id="IPR051089">
    <property type="entry name" value="prtT"/>
</dbReference>
<dbReference type="VEuPathDB" id="FungiDB:CC77DRAFT_992039"/>
<dbReference type="CDD" id="cd12148">
    <property type="entry name" value="fungal_TF_MHR"/>
    <property type="match status" value="1"/>
</dbReference>
<reference evidence="9 10" key="1">
    <citation type="submission" date="2016-05" db="EMBL/GenBank/DDBJ databases">
        <title>Comparative analysis of secretome profiles of manganese(II)-oxidizing ascomycete fungi.</title>
        <authorList>
            <consortium name="DOE Joint Genome Institute"/>
            <person name="Zeiner C.A."/>
            <person name="Purvine S.O."/>
            <person name="Zink E.M."/>
            <person name="Wu S."/>
            <person name="Pasa-Tolic L."/>
            <person name="Chaput D.L."/>
            <person name="Haridas S."/>
            <person name="Grigoriev I.V."/>
            <person name="Santelli C.M."/>
            <person name="Hansel C.M."/>
        </authorList>
    </citation>
    <scope>NUCLEOTIDE SEQUENCE [LARGE SCALE GENOMIC DNA]</scope>
    <source>
        <strain evidence="9 10">SRC1lrK2f</strain>
    </source>
</reference>
<dbReference type="KEGG" id="aalt:CC77DRAFT_992039"/>
<evidence type="ECO:0000313" key="9">
    <source>
        <dbReference type="EMBL" id="OAG18862.1"/>
    </source>
</evidence>
<dbReference type="PANTHER" id="PTHR31845:SF17">
    <property type="entry name" value="ZN(II)2CYS6 TRANSCRIPTION FACTOR (EUROFUNG)"/>
    <property type="match status" value="1"/>
</dbReference>
<dbReference type="Gene3D" id="4.10.240.10">
    <property type="entry name" value="Zn(2)-C6 fungal-type DNA-binding domain"/>
    <property type="match status" value="1"/>
</dbReference>
<evidence type="ECO:0000256" key="7">
    <source>
        <dbReference type="SAM" id="MobiDB-lite"/>
    </source>
</evidence>
<feature type="compositionally biased region" description="Polar residues" evidence="7">
    <location>
        <begin position="1"/>
        <end position="13"/>
    </location>
</feature>
<dbReference type="InterPro" id="IPR001138">
    <property type="entry name" value="Zn2Cys6_DnaBD"/>
</dbReference>
<dbReference type="CDD" id="cd00067">
    <property type="entry name" value="GAL4"/>
    <property type="match status" value="1"/>
</dbReference>
<evidence type="ECO:0000259" key="8">
    <source>
        <dbReference type="PROSITE" id="PS50048"/>
    </source>
</evidence>
<evidence type="ECO:0000256" key="5">
    <source>
        <dbReference type="ARBA" id="ARBA00023163"/>
    </source>
</evidence>
<keyword evidence="3" id="KW-0805">Transcription regulation</keyword>
<dbReference type="PROSITE" id="PS00463">
    <property type="entry name" value="ZN2_CY6_FUNGAL_1"/>
    <property type="match status" value="1"/>
</dbReference>